<evidence type="ECO:0000313" key="2">
    <source>
        <dbReference type="EMBL" id="KAK1763799.1"/>
    </source>
</evidence>
<feature type="domain" description="NadR/Ttd14 AAA" evidence="1">
    <location>
        <begin position="10"/>
        <end position="186"/>
    </location>
</feature>
<protein>
    <submittedName>
        <fullName evidence="2">AAA domain-containing protein</fullName>
    </submittedName>
</protein>
<evidence type="ECO:0000313" key="3">
    <source>
        <dbReference type="Proteomes" id="UP001244011"/>
    </source>
</evidence>
<dbReference type="Proteomes" id="UP001244011">
    <property type="component" value="Unassembled WGS sequence"/>
</dbReference>
<evidence type="ECO:0000259" key="1">
    <source>
        <dbReference type="Pfam" id="PF13521"/>
    </source>
</evidence>
<dbReference type="GeneID" id="85315730"/>
<reference evidence="2" key="1">
    <citation type="submission" date="2023-06" db="EMBL/GenBank/DDBJ databases">
        <title>Genome-scale phylogeny and comparative genomics of the fungal order Sordariales.</title>
        <authorList>
            <consortium name="Lawrence Berkeley National Laboratory"/>
            <person name="Hensen N."/>
            <person name="Bonometti L."/>
            <person name="Westerberg I."/>
            <person name="Brannstrom I.O."/>
            <person name="Guillou S."/>
            <person name="Cros-Aarteil S."/>
            <person name="Calhoun S."/>
            <person name="Haridas S."/>
            <person name="Kuo A."/>
            <person name="Mondo S."/>
            <person name="Pangilinan J."/>
            <person name="Riley R."/>
            <person name="Labutti K."/>
            <person name="Andreopoulos B."/>
            <person name="Lipzen A."/>
            <person name="Chen C."/>
            <person name="Yanf M."/>
            <person name="Daum C."/>
            <person name="Ng V."/>
            <person name="Clum A."/>
            <person name="Steindorff A."/>
            <person name="Ohm R."/>
            <person name="Martin F."/>
            <person name="Silar P."/>
            <person name="Natvig D."/>
            <person name="Lalanne C."/>
            <person name="Gautier V."/>
            <person name="Ament-Velasquez S.L."/>
            <person name="Kruys A."/>
            <person name="Hutchinson M.I."/>
            <person name="Powell A.J."/>
            <person name="Barry K."/>
            <person name="Miller A.N."/>
            <person name="Grigoriev I.V."/>
            <person name="Debuchy R."/>
            <person name="Gladieux P."/>
            <person name="Thoren M.H."/>
            <person name="Johannesson H."/>
        </authorList>
    </citation>
    <scope>NUCLEOTIDE SEQUENCE</scope>
    <source>
        <strain evidence="2">8032-3</strain>
    </source>
</reference>
<dbReference type="AlphaFoldDB" id="A0AAJ0FIY6"/>
<name>A0AAJ0FIY6_9PEZI</name>
<dbReference type="EMBL" id="MU839024">
    <property type="protein sequence ID" value="KAK1763799.1"/>
    <property type="molecule type" value="Genomic_DNA"/>
</dbReference>
<proteinExistence type="predicted"/>
<gene>
    <name evidence="2" type="ORF">QBC33DRAFT_613467</name>
</gene>
<comment type="caution">
    <text evidence="2">The sequence shown here is derived from an EMBL/GenBank/DDBJ whole genome shotgun (WGS) entry which is preliminary data.</text>
</comment>
<dbReference type="RefSeq" id="XP_060280012.1">
    <property type="nucleotide sequence ID" value="XM_060432543.1"/>
</dbReference>
<accession>A0AAJ0FIY6</accession>
<dbReference type="Pfam" id="PF13521">
    <property type="entry name" value="AAA_28"/>
    <property type="match status" value="1"/>
</dbReference>
<keyword evidence="3" id="KW-1185">Reference proteome</keyword>
<sequence>MSSEQKIPNIYIIGAQCTGKTTLVNRLSVELYCSSAVLGIDKPQIISEVARTVLKQHQFVTEDIRSFPERSLALQQLIVAAQVDAERDALSRSSWFISDRSGIDPVVYASKYVSGESAMEMQRSTGWLELKERMAESLVIVCEAGATWLKDDGVRLMPEDQEDWLQFHRMFCTLLDESRLPYCVLPCNIHSLSERAQFVLSKWHELANIAPGLARIG</sequence>
<dbReference type="SUPFAM" id="SSF52540">
    <property type="entry name" value="P-loop containing nucleoside triphosphate hydrolases"/>
    <property type="match status" value="1"/>
</dbReference>
<organism evidence="2 3">
    <name type="scientific">Phialemonium atrogriseum</name>
    <dbReference type="NCBI Taxonomy" id="1093897"/>
    <lineage>
        <taxon>Eukaryota</taxon>
        <taxon>Fungi</taxon>
        <taxon>Dikarya</taxon>
        <taxon>Ascomycota</taxon>
        <taxon>Pezizomycotina</taxon>
        <taxon>Sordariomycetes</taxon>
        <taxon>Sordariomycetidae</taxon>
        <taxon>Cephalothecales</taxon>
        <taxon>Cephalothecaceae</taxon>
        <taxon>Phialemonium</taxon>
    </lineage>
</organism>
<dbReference type="Gene3D" id="3.40.50.300">
    <property type="entry name" value="P-loop containing nucleotide triphosphate hydrolases"/>
    <property type="match status" value="1"/>
</dbReference>
<dbReference type="InterPro" id="IPR038727">
    <property type="entry name" value="NadR/Ttd14_AAA_dom"/>
</dbReference>
<dbReference type="InterPro" id="IPR027417">
    <property type="entry name" value="P-loop_NTPase"/>
</dbReference>